<name>A0A0G0WB65_9BACT</name>
<evidence type="ECO:0000313" key="1">
    <source>
        <dbReference type="EMBL" id="KKR72477.1"/>
    </source>
</evidence>
<dbReference type="EMBL" id="LBZM01000005">
    <property type="protein sequence ID" value="KKR72477.1"/>
    <property type="molecule type" value="Genomic_DNA"/>
</dbReference>
<accession>A0A0G0WB65</accession>
<sequence>MQFVDLDSIRFTGKSISMGESDFGIGYYANAAIEIEPSGMPTIVKEYGGRSGIHTPEDANRLIGLIRRFDDICTDLDIPVARSVDFEVKETPDGQVVLREHAPFIGNPDGHRTDFQYLIDQGLPPSKILEYTWQTLKMQRRVLDAGYPITLDAVFANVCVNGKGVVYIDKMPPRQRLEDGTYFSEIPNPTDPITRQVVEDRHFTPQQARVIYTQGMKAFSAEHTRWLLPVFREQMKEVLGREAYETLVRSDGQKRQILDDPQVTTDIDLLRIIGWEEFHEGRLSLDEAKKVHGLAHIHNGGTLPTSDELHTAAFIIKNALLNCSYMF</sequence>
<dbReference type="AlphaFoldDB" id="A0A0G0WB65"/>
<dbReference type="Proteomes" id="UP000034664">
    <property type="component" value="Unassembled WGS sequence"/>
</dbReference>
<gene>
    <name evidence="1" type="ORF">UU14_C0005G0045</name>
</gene>
<comment type="caution">
    <text evidence="1">The sequence shown here is derived from an EMBL/GenBank/DDBJ whole genome shotgun (WGS) entry which is preliminary data.</text>
</comment>
<protein>
    <submittedName>
        <fullName evidence="1">Uncharacterized protein</fullName>
    </submittedName>
</protein>
<proteinExistence type="predicted"/>
<reference evidence="1 2" key="1">
    <citation type="journal article" date="2015" name="Nature">
        <title>rRNA introns, odd ribosomes, and small enigmatic genomes across a large radiation of phyla.</title>
        <authorList>
            <person name="Brown C.T."/>
            <person name="Hug L.A."/>
            <person name="Thomas B.C."/>
            <person name="Sharon I."/>
            <person name="Castelle C.J."/>
            <person name="Singh A."/>
            <person name="Wilkins M.J."/>
            <person name="Williams K.H."/>
            <person name="Banfield J.F."/>
        </authorList>
    </citation>
    <scope>NUCLEOTIDE SEQUENCE [LARGE SCALE GENOMIC DNA]</scope>
</reference>
<evidence type="ECO:0000313" key="2">
    <source>
        <dbReference type="Proteomes" id="UP000034664"/>
    </source>
</evidence>
<organism evidence="1 2">
    <name type="scientific">Candidatus Roizmanbacteria bacterium GW2011_GWB1_40_7</name>
    <dbReference type="NCBI Taxonomy" id="1618482"/>
    <lineage>
        <taxon>Bacteria</taxon>
        <taxon>Candidatus Roizmaniibacteriota</taxon>
    </lineage>
</organism>